<evidence type="ECO:0000259" key="5">
    <source>
        <dbReference type="Pfam" id="PF01555"/>
    </source>
</evidence>
<organism evidence="6">
    <name type="scientific">marine sediment metagenome</name>
    <dbReference type="NCBI Taxonomy" id="412755"/>
    <lineage>
        <taxon>unclassified sequences</taxon>
        <taxon>metagenomes</taxon>
        <taxon>ecological metagenomes</taxon>
    </lineage>
</organism>
<dbReference type="Gene3D" id="3.40.50.150">
    <property type="entry name" value="Vaccinia Virus protein VP39"/>
    <property type="match status" value="1"/>
</dbReference>
<evidence type="ECO:0000256" key="3">
    <source>
        <dbReference type="ARBA" id="ARBA00022679"/>
    </source>
</evidence>
<dbReference type="PROSITE" id="PS00092">
    <property type="entry name" value="N6_MTASE"/>
    <property type="match status" value="1"/>
</dbReference>
<gene>
    <name evidence="6" type="ORF">LCGC14_0274490</name>
</gene>
<dbReference type="GO" id="GO:0003677">
    <property type="term" value="F:DNA binding"/>
    <property type="evidence" value="ECO:0007669"/>
    <property type="project" value="InterPro"/>
</dbReference>
<dbReference type="PRINTS" id="PR00508">
    <property type="entry name" value="S21N4MTFRASE"/>
</dbReference>
<dbReference type="GO" id="GO:0032259">
    <property type="term" value="P:methylation"/>
    <property type="evidence" value="ECO:0007669"/>
    <property type="project" value="UniProtKB-KW"/>
</dbReference>
<evidence type="ECO:0000256" key="4">
    <source>
        <dbReference type="SAM" id="MobiDB-lite"/>
    </source>
</evidence>
<feature type="domain" description="DNA methylase N-4/N-6" evidence="5">
    <location>
        <begin position="23"/>
        <end position="234"/>
    </location>
</feature>
<sequence length="273" mass="31009">MLQPNSIVAGDCIELMGQAPPADLIFADPPFNIGHKYDAYEDRKAYDDYYEWTQQWMGACCRCLAPTGSFWVASGDDYAAEVRLIGRELGLNLRNWVVWHYTFGQATQTKFARSHTHLFYFTKDTRRFTFNDMAVRIPSARQTTYADPRANPKGKLPDDVWSFSRVCGTFHERVKWHPCQMPEKVLERIIRVSSNQDDLVLDPFSGSGTTCVVAARLGRRYLGMDLSLAYVDESRKRLAATLAGRRKGTDISEDPAAKRRAPRPRSGAKKART</sequence>
<keyword evidence="2" id="KW-0489">Methyltransferase</keyword>
<dbReference type="InterPro" id="IPR002052">
    <property type="entry name" value="DNA_methylase_N6_adenine_CS"/>
</dbReference>
<evidence type="ECO:0000256" key="2">
    <source>
        <dbReference type="ARBA" id="ARBA00022603"/>
    </source>
</evidence>
<dbReference type="AlphaFoldDB" id="A0A0F9UER6"/>
<proteinExistence type="inferred from homology"/>
<dbReference type="PANTHER" id="PTHR13370:SF3">
    <property type="entry name" value="TRNA (GUANINE(10)-N2)-METHYLTRANSFERASE HOMOLOG"/>
    <property type="match status" value="1"/>
</dbReference>
<dbReference type="GO" id="GO:0005737">
    <property type="term" value="C:cytoplasm"/>
    <property type="evidence" value="ECO:0007669"/>
    <property type="project" value="TreeGrafter"/>
</dbReference>
<evidence type="ECO:0000313" key="6">
    <source>
        <dbReference type="EMBL" id="KKN85832.1"/>
    </source>
</evidence>
<protein>
    <recommendedName>
        <fullName evidence="5">DNA methylase N-4/N-6 domain-containing protein</fullName>
    </recommendedName>
</protein>
<comment type="caution">
    <text evidence="6">The sequence shown here is derived from an EMBL/GenBank/DDBJ whole genome shotgun (WGS) entry which is preliminary data.</text>
</comment>
<keyword evidence="3" id="KW-0808">Transferase</keyword>
<feature type="region of interest" description="Disordered" evidence="4">
    <location>
        <begin position="242"/>
        <end position="273"/>
    </location>
</feature>
<dbReference type="GO" id="GO:0008170">
    <property type="term" value="F:N-methyltransferase activity"/>
    <property type="evidence" value="ECO:0007669"/>
    <property type="project" value="InterPro"/>
</dbReference>
<dbReference type="SUPFAM" id="SSF53335">
    <property type="entry name" value="S-adenosyl-L-methionine-dependent methyltransferases"/>
    <property type="match status" value="1"/>
</dbReference>
<dbReference type="InterPro" id="IPR001091">
    <property type="entry name" value="RM_Methyltransferase"/>
</dbReference>
<dbReference type="PANTHER" id="PTHR13370">
    <property type="entry name" value="RNA METHYLASE-RELATED"/>
    <property type="match status" value="1"/>
</dbReference>
<feature type="compositionally biased region" description="Basic residues" evidence="4">
    <location>
        <begin position="258"/>
        <end position="273"/>
    </location>
</feature>
<dbReference type="InterPro" id="IPR029063">
    <property type="entry name" value="SAM-dependent_MTases_sf"/>
</dbReference>
<dbReference type="Pfam" id="PF01555">
    <property type="entry name" value="N6_N4_Mtase"/>
    <property type="match status" value="1"/>
</dbReference>
<name>A0A0F9UER6_9ZZZZ</name>
<evidence type="ECO:0000256" key="1">
    <source>
        <dbReference type="ARBA" id="ARBA00006594"/>
    </source>
</evidence>
<comment type="similarity">
    <text evidence="1">Belongs to the N(4)/N(6)-methyltransferase family.</text>
</comment>
<reference evidence="6" key="1">
    <citation type="journal article" date="2015" name="Nature">
        <title>Complex archaea that bridge the gap between prokaryotes and eukaryotes.</title>
        <authorList>
            <person name="Spang A."/>
            <person name="Saw J.H."/>
            <person name="Jorgensen S.L."/>
            <person name="Zaremba-Niedzwiedzka K."/>
            <person name="Martijn J."/>
            <person name="Lind A.E."/>
            <person name="van Eijk R."/>
            <person name="Schleper C."/>
            <person name="Guy L."/>
            <person name="Ettema T.J."/>
        </authorList>
    </citation>
    <scope>NUCLEOTIDE SEQUENCE</scope>
</reference>
<accession>A0A0F9UER6</accession>
<dbReference type="EMBL" id="LAZR01000154">
    <property type="protein sequence ID" value="KKN85832.1"/>
    <property type="molecule type" value="Genomic_DNA"/>
</dbReference>
<dbReference type="InterPro" id="IPR002941">
    <property type="entry name" value="DNA_methylase_N4/N6"/>
</dbReference>